<dbReference type="InterPro" id="IPR024083">
    <property type="entry name" value="Fumarase/histidase_N"/>
</dbReference>
<accession>A0A9Q0CD00</accession>
<evidence type="ECO:0000256" key="1">
    <source>
        <dbReference type="SAM" id="SignalP"/>
    </source>
</evidence>
<proteinExistence type="predicted"/>
<reference evidence="2" key="1">
    <citation type="journal article" date="2022" name="Cell">
        <title>Repeat-based holocentromeres influence genome architecture and karyotype evolution.</title>
        <authorList>
            <person name="Hofstatter P.G."/>
            <person name="Thangavel G."/>
            <person name="Lux T."/>
            <person name="Neumann P."/>
            <person name="Vondrak T."/>
            <person name="Novak P."/>
            <person name="Zhang M."/>
            <person name="Costa L."/>
            <person name="Castellani M."/>
            <person name="Scott A."/>
            <person name="Toegelov H."/>
            <person name="Fuchs J."/>
            <person name="Mata-Sucre Y."/>
            <person name="Dias Y."/>
            <person name="Vanzela A.L.L."/>
            <person name="Huettel B."/>
            <person name="Almeida C.C.S."/>
            <person name="Simkova H."/>
            <person name="Souza G."/>
            <person name="Pedrosa-Harand A."/>
            <person name="Macas J."/>
            <person name="Mayer K.F.X."/>
            <person name="Houben A."/>
            <person name="Marques A."/>
        </authorList>
    </citation>
    <scope>NUCLEOTIDE SEQUENCE</scope>
    <source>
        <strain evidence="2">RhyBre1mFocal</strain>
    </source>
</reference>
<name>A0A9Q0CD00_9POAL</name>
<gene>
    <name evidence="2" type="ORF">LUZ63_015778</name>
</gene>
<keyword evidence="3" id="KW-1185">Reference proteome</keyword>
<dbReference type="EMBL" id="JAMQYH010000004">
    <property type="protein sequence ID" value="KAJ1691623.1"/>
    <property type="molecule type" value="Genomic_DNA"/>
</dbReference>
<comment type="caution">
    <text evidence="2">The sequence shown here is derived from an EMBL/GenBank/DDBJ whole genome shotgun (WGS) entry which is preliminary data.</text>
</comment>
<keyword evidence="1" id="KW-0732">Signal</keyword>
<organism evidence="2 3">
    <name type="scientific">Rhynchospora breviuscula</name>
    <dbReference type="NCBI Taxonomy" id="2022672"/>
    <lineage>
        <taxon>Eukaryota</taxon>
        <taxon>Viridiplantae</taxon>
        <taxon>Streptophyta</taxon>
        <taxon>Embryophyta</taxon>
        <taxon>Tracheophyta</taxon>
        <taxon>Spermatophyta</taxon>
        <taxon>Magnoliopsida</taxon>
        <taxon>Liliopsida</taxon>
        <taxon>Poales</taxon>
        <taxon>Cyperaceae</taxon>
        <taxon>Cyperoideae</taxon>
        <taxon>Rhynchosporeae</taxon>
        <taxon>Rhynchospora</taxon>
    </lineage>
</organism>
<dbReference type="Gene3D" id="1.20.200.10">
    <property type="entry name" value="Fumarase/aspartase (Central domain)"/>
    <property type="match status" value="1"/>
</dbReference>
<evidence type="ECO:0000313" key="2">
    <source>
        <dbReference type="EMBL" id="KAJ1691623.1"/>
    </source>
</evidence>
<dbReference type="PANTHER" id="PTHR43411:SF1">
    <property type="entry name" value="ADENYLOSUCCINATE LYASE"/>
    <property type="match status" value="1"/>
</dbReference>
<dbReference type="Gene3D" id="1.10.275.10">
    <property type="entry name" value="Fumarase/aspartase (N-terminal domain)"/>
    <property type="match status" value="1"/>
</dbReference>
<dbReference type="Proteomes" id="UP001151287">
    <property type="component" value="Unassembled WGS sequence"/>
</dbReference>
<dbReference type="AlphaFoldDB" id="A0A9Q0CD00"/>
<dbReference type="PANTHER" id="PTHR43411">
    <property type="entry name" value="ADENYLOSUCCINATE LYASE"/>
    <property type="match status" value="1"/>
</dbReference>
<sequence>METATALALALALARGGFAGAAPRRTTLFGSLPSSSTKNSFPPTSAFFPSSGVRQIQRCFDSSLTTSLSHKDLPLFIKPFKPDNIHVRGLLLPLNNINGKAWNDNVRELSPFLSRHAFVSTVLNLEVSWILHMSHHDDLNEHFQVEEYQRVYLKLFLNSFSVNDTCRIVNLENADNDLLSVLEYLSNECLKCNMTETLCRYAIDAELFVAVVVRLTQQLDASVSVPIMAQISGKERTYDRLFQFNPDINWPSVCREFVSGFDIELFNHIDAKIEAFEYLPQIFAPMYLFNKILETFLVQLMDQAWFCLNDQAVHEFDKAIKSLQDANEVFSTFISEVDITEETLITMAVRGLSYSLIGYKKSLSVLSALH</sequence>
<evidence type="ECO:0000313" key="3">
    <source>
        <dbReference type="Proteomes" id="UP001151287"/>
    </source>
</evidence>
<feature type="signal peptide" evidence="1">
    <location>
        <begin position="1"/>
        <end position="21"/>
    </location>
</feature>
<feature type="chain" id="PRO_5040360279" evidence="1">
    <location>
        <begin position="22"/>
        <end position="370"/>
    </location>
</feature>
<dbReference type="InterPro" id="IPR047136">
    <property type="entry name" value="PurB_bact"/>
</dbReference>
<protein>
    <submittedName>
        <fullName evidence="2">Uncharacterized protein</fullName>
    </submittedName>
</protein>